<keyword evidence="3" id="KW-1015">Disulfide bond</keyword>
<evidence type="ECO:0000313" key="7">
    <source>
        <dbReference type="WBParaSite" id="scf7180000422789.g9595"/>
    </source>
</evidence>
<feature type="domain" description="Laminin IV type A" evidence="5">
    <location>
        <begin position="76"/>
        <end position="120"/>
    </location>
</feature>
<organism evidence="6 7">
    <name type="scientific">Meloidogyne floridensis</name>
    <dbReference type="NCBI Taxonomy" id="298350"/>
    <lineage>
        <taxon>Eukaryota</taxon>
        <taxon>Metazoa</taxon>
        <taxon>Ecdysozoa</taxon>
        <taxon>Nematoda</taxon>
        <taxon>Chromadorea</taxon>
        <taxon>Rhabditida</taxon>
        <taxon>Tylenchina</taxon>
        <taxon>Tylenchomorpha</taxon>
        <taxon>Tylenchoidea</taxon>
        <taxon>Meloidogynidae</taxon>
        <taxon>Meloidogyninae</taxon>
        <taxon>Meloidogyne</taxon>
    </lineage>
</organism>
<sequence length="185" mass="21710">MPGDRRCKPDFEGRRCEHCALVFPKYPLCEPSKCYQSGSLNFETVKKENKIRLHANRGVRTEDLRNSKRLLSQVYYWSAPKNFLGNRLNTFGSNLYYFFICTYRDYNRGQQILMVDVVIEIQILSDINSLLVRARYHQDQLFMDFEKTADEQNNLAIINSHILPISFWGKSTSKHVLPVEVCDFL</sequence>
<evidence type="ECO:0000256" key="3">
    <source>
        <dbReference type="ARBA" id="ARBA00023157"/>
    </source>
</evidence>
<name>A0A915P649_9BILA</name>
<dbReference type="AlphaFoldDB" id="A0A915P649"/>
<evidence type="ECO:0000256" key="4">
    <source>
        <dbReference type="ARBA" id="ARBA00023180"/>
    </source>
</evidence>
<evidence type="ECO:0000256" key="1">
    <source>
        <dbReference type="ARBA" id="ARBA00022729"/>
    </source>
</evidence>
<dbReference type="Proteomes" id="UP000887560">
    <property type="component" value="Unplaced"/>
</dbReference>
<protein>
    <recommendedName>
        <fullName evidence="5">Laminin IV type A domain-containing protein</fullName>
    </recommendedName>
</protein>
<accession>A0A915P649</accession>
<proteinExistence type="predicted"/>
<keyword evidence="1" id="KW-0732">Signal</keyword>
<keyword evidence="2" id="KW-0677">Repeat</keyword>
<dbReference type="InterPro" id="IPR000034">
    <property type="entry name" value="Laminin_IV"/>
</dbReference>
<reference evidence="7" key="1">
    <citation type="submission" date="2022-11" db="UniProtKB">
        <authorList>
            <consortium name="WormBaseParasite"/>
        </authorList>
    </citation>
    <scope>IDENTIFICATION</scope>
</reference>
<dbReference type="WBParaSite" id="scf7180000422789.g9595">
    <property type="protein sequence ID" value="scf7180000422789.g9595"/>
    <property type="gene ID" value="scf7180000422789.g9595"/>
</dbReference>
<evidence type="ECO:0000259" key="5">
    <source>
        <dbReference type="Pfam" id="PF00052"/>
    </source>
</evidence>
<keyword evidence="4" id="KW-0325">Glycoprotein</keyword>
<keyword evidence="6" id="KW-1185">Reference proteome</keyword>
<dbReference type="Pfam" id="PF00052">
    <property type="entry name" value="Laminin_B"/>
    <property type="match status" value="1"/>
</dbReference>
<evidence type="ECO:0000256" key="2">
    <source>
        <dbReference type="ARBA" id="ARBA00022737"/>
    </source>
</evidence>
<evidence type="ECO:0000313" key="6">
    <source>
        <dbReference type="Proteomes" id="UP000887560"/>
    </source>
</evidence>